<dbReference type="KEGG" id="ccs:CCNA_03307"/>
<reference evidence="2 3" key="1">
    <citation type="journal article" date="2010" name="J. Bacteriol.">
        <title>The genetic basis of laboratory adaptation in Caulobacter crescentus.</title>
        <authorList>
            <person name="Marks M.E."/>
            <person name="Castro-Rojas C.M."/>
            <person name="Teiling C."/>
            <person name="Du L."/>
            <person name="Kapatral V."/>
            <person name="Walunas T.L."/>
            <person name="Crosson S."/>
        </authorList>
    </citation>
    <scope>NUCLEOTIDE SEQUENCE [LARGE SCALE GENOMIC DNA]</scope>
    <source>
        <strain evidence="3">NA1000 / CB15N</strain>
    </source>
</reference>
<accession>A0A0H3CB97</accession>
<gene>
    <name evidence="2" type="ordered locus">CCNA_03307</name>
</gene>
<feature type="region of interest" description="Disordered" evidence="1">
    <location>
        <begin position="32"/>
        <end position="65"/>
    </location>
</feature>
<dbReference type="Proteomes" id="UP000001364">
    <property type="component" value="Chromosome"/>
</dbReference>
<evidence type="ECO:0000313" key="2">
    <source>
        <dbReference type="EMBL" id="ACL96771.1"/>
    </source>
</evidence>
<keyword evidence="3" id="KW-1185">Reference proteome</keyword>
<dbReference type="EMBL" id="CP001340">
    <property type="protein sequence ID" value="ACL96771.1"/>
    <property type="molecule type" value="Genomic_DNA"/>
</dbReference>
<dbReference type="RefSeq" id="YP_002518679.1">
    <property type="nucleotide sequence ID" value="NC_011916.1"/>
</dbReference>
<feature type="compositionally biased region" description="Basic and acidic residues" evidence="1">
    <location>
        <begin position="32"/>
        <end position="41"/>
    </location>
</feature>
<dbReference type="OrthoDB" id="9882600at2"/>
<evidence type="ECO:0000313" key="3">
    <source>
        <dbReference type="Proteomes" id="UP000001364"/>
    </source>
</evidence>
<evidence type="ECO:0000256" key="1">
    <source>
        <dbReference type="SAM" id="MobiDB-lite"/>
    </source>
</evidence>
<proteinExistence type="predicted"/>
<dbReference type="AlphaFoldDB" id="A0A0H3CB97"/>
<protein>
    <submittedName>
        <fullName evidence="2">Uncharacterized protein</fullName>
    </submittedName>
</protein>
<dbReference type="GeneID" id="7330329"/>
<sequence length="88" mass="10095">MCLSAGALQVLVFVFRLFKARLRDPINTKLAGAREAHRRVQDPFGPESPEGTQAHQDGRERPPRKRARYLLAKWSSVNRLFPRRLTPS</sequence>
<dbReference type="HOGENOM" id="CLU_2463417_0_0_5"/>
<name>A0A0H3CB97_CAUVN</name>
<organism evidence="2 3">
    <name type="scientific">Caulobacter vibrioides (strain NA1000 / CB15N)</name>
    <name type="common">Caulobacter crescentus</name>
    <dbReference type="NCBI Taxonomy" id="565050"/>
    <lineage>
        <taxon>Bacteria</taxon>
        <taxon>Pseudomonadati</taxon>
        <taxon>Pseudomonadota</taxon>
        <taxon>Alphaproteobacteria</taxon>
        <taxon>Caulobacterales</taxon>
        <taxon>Caulobacteraceae</taxon>
        <taxon>Caulobacter</taxon>
    </lineage>
</organism>
<dbReference type="RefSeq" id="WP_012640696.1">
    <property type="nucleotide sequence ID" value="NC_011916.1"/>
</dbReference>